<gene>
    <name evidence="1" type="ORF">BDN72DRAFT_866480</name>
</gene>
<protein>
    <submittedName>
        <fullName evidence="1">Uncharacterized protein</fullName>
    </submittedName>
</protein>
<feature type="non-terminal residue" evidence="1">
    <location>
        <position position="212"/>
    </location>
</feature>
<proteinExistence type="predicted"/>
<reference evidence="1 2" key="1">
    <citation type="journal article" date="2019" name="Nat. Ecol. Evol.">
        <title>Megaphylogeny resolves global patterns of mushroom evolution.</title>
        <authorList>
            <person name="Varga T."/>
            <person name="Krizsan K."/>
            <person name="Foldi C."/>
            <person name="Dima B."/>
            <person name="Sanchez-Garcia M."/>
            <person name="Sanchez-Ramirez S."/>
            <person name="Szollosi G.J."/>
            <person name="Szarkandi J.G."/>
            <person name="Papp V."/>
            <person name="Albert L."/>
            <person name="Andreopoulos W."/>
            <person name="Angelini C."/>
            <person name="Antonin V."/>
            <person name="Barry K.W."/>
            <person name="Bougher N.L."/>
            <person name="Buchanan P."/>
            <person name="Buyck B."/>
            <person name="Bense V."/>
            <person name="Catcheside P."/>
            <person name="Chovatia M."/>
            <person name="Cooper J."/>
            <person name="Damon W."/>
            <person name="Desjardin D."/>
            <person name="Finy P."/>
            <person name="Geml J."/>
            <person name="Haridas S."/>
            <person name="Hughes K."/>
            <person name="Justo A."/>
            <person name="Karasinski D."/>
            <person name="Kautmanova I."/>
            <person name="Kiss B."/>
            <person name="Kocsube S."/>
            <person name="Kotiranta H."/>
            <person name="LaButti K.M."/>
            <person name="Lechner B.E."/>
            <person name="Liimatainen K."/>
            <person name="Lipzen A."/>
            <person name="Lukacs Z."/>
            <person name="Mihaltcheva S."/>
            <person name="Morgado L.N."/>
            <person name="Niskanen T."/>
            <person name="Noordeloos M.E."/>
            <person name="Ohm R.A."/>
            <person name="Ortiz-Santana B."/>
            <person name="Ovrebo C."/>
            <person name="Racz N."/>
            <person name="Riley R."/>
            <person name="Savchenko A."/>
            <person name="Shiryaev A."/>
            <person name="Soop K."/>
            <person name="Spirin V."/>
            <person name="Szebenyi C."/>
            <person name="Tomsovsky M."/>
            <person name="Tulloss R.E."/>
            <person name="Uehling J."/>
            <person name="Grigoriev I.V."/>
            <person name="Vagvolgyi C."/>
            <person name="Papp T."/>
            <person name="Martin F.M."/>
            <person name="Miettinen O."/>
            <person name="Hibbett D.S."/>
            <person name="Nagy L.G."/>
        </authorList>
    </citation>
    <scope>NUCLEOTIDE SEQUENCE [LARGE SCALE GENOMIC DNA]</scope>
    <source>
        <strain evidence="1 2">NL-1719</strain>
    </source>
</reference>
<dbReference type="Proteomes" id="UP000308600">
    <property type="component" value="Unassembled WGS sequence"/>
</dbReference>
<sequence>MGSSRRRKADHDAKAWKHDQASDASEAEDDHIIADEEAKMYPEDAETLIERGEKSDDVFGAIHNILKSNEDGVQVSDKVSDVGTDTDHDSEFSNSDTGSSFVGSRSVTPAPGLRVGFKGFSAGPSSHQYTAEVSSPRVTSPGSLGLHSPTGVSNADVGPAHGLLAGGSPYQYHNELSSPRLTSPGSFGLRSPTGFSNVDLGPAHGFLAGGSS</sequence>
<accession>A0ACD2ZWS2</accession>
<dbReference type="EMBL" id="ML210050">
    <property type="protein sequence ID" value="TFK57796.1"/>
    <property type="molecule type" value="Genomic_DNA"/>
</dbReference>
<evidence type="ECO:0000313" key="2">
    <source>
        <dbReference type="Proteomes" id="UP000308600"/>
    </source>
</evidence>
<name>A0ACD2ZWS2_9AGAR</name>
<organism evidence="1 2">
    <name type="scientific">Pluteus cervinus</name>
    <dbReference type="NCBI Taxonomy" id="181527"/>
    <lineage>
        <taxon>Eukaryota</taxon>
        <taxon>Fungi</taxon>
        <taxon>Dikarya</taxon>
        <taxon>Basidiomycota</taxon>
        <taxon>Agaricomycotina</taxon>
        <taxon>Agaricomycetes</taxon>
        <taxon>Agaricomycetidae</taxon>
        <taxon>Agaricales</taxon>
        <taxon>Pluteineae</taxon>
        <taxon>Pluteaceae</taxon>
        <taxon>Pluteus</taxon>
    </lineage>
</organism>
<keyword evidence="2" id="KW-1185">Reference proteome</keyword>
<evidence type="ECO:0000313" key="1">
    <source>
        <dbReference type="EMBL" id="TFK57796.1"/>
    </source>
</evidence>